<dbReference type="Proteomes" id="UP000323521">
    <property type="component" value="Chromosome"/>
</dbReference>
<evidence type="ECO:0000256" key="4">
    <source>
        <dbReference type="ARBA" id="ARBA00022989"/>
    </source>
</evidence>
<feature type="transmembrane region" description="Helical" evidence="6">
    <location>
        <begin position="353"/>
        <end position="375"/>
    </location>
</feature>
<evidence type="ECO:0008006" key="9">
    <source>
        <dbReference type="Google" id="ProtNLM"/>
    </source>
</evidence>
<dbReference type="AlphaFoldDB" id="A0A3G1KST7"/>
<sequence length="466" mass="50239">MKAETIDTKAATIKKKRFQVPHTYVILFILIIVTCFLTYVIPGGTYQTLDNGTIDANSFTFIENEPATLGDFLNSFMDGMKAAAATIFVCLFIGGAFQIVMDTGTIDAILAATIRKTKGNYSLIFPAVMVVMAVLGALGVGNNVALAFVPILIALARKLRLDAVAIAAVLYISSNTGFTNSPMNPFTVLLAQNIAEIPQMSGIAVRSLLFIFFVAFGIWYTIQYCNKIRKDPNKSLVGIYEVEGDEGGELMKLKPIHVVNFVILLMVFAIYAFGGIKLEWGISQLGSCMMVLGVVVGLISRMSTNQMSESFTKGARTMLGASLVIGFASAISVIMTNASIIHSIVHYCTQPLTLLPTSLAAVGMYIVNFIIAIPISSGSGQAYVVMPLMAPAADILGISRQVAISAYQFADGFANFITPTNGLMMGTIALAGVPYDKWLKFIGKYLLYVSILCSIFLFFACLLGWS</sequence>
<feature type="transmembrane region" description="Helical" evidence="6">
    <location>
        <begin position="258"/>
        <end position="276"/>
    </location>
</feature>
<dbReference type="KEGG" id="fwa:DCMF_12745"/>
<organism evidence="7 8">
    <name type="scientific">Formimonas warabiya</name>
    <dbReference type="NCBI Taxonomy" id="1761012"/>
    <lineage>
        <taxon>Bacteria</taxon>
        <taxon>Bacillati</taxon>
        <taxon>Bacillota</taxon>
        <taxon>Clostridia</taxon>
        <taxon>Eubacteriales</taxon>
        <taxon>Peptococcaceae</taxon>
        <taxon>Candidatus Formimonas</taxon>
    </lineage>
</organism>
<dbReference type="EMBL" id="CP017634">
    <property type="protein sequence ID" value="ATW25518.1"/>
    <property type="molecule type" value="Genomic_DNA"/>
</dbReference>
<accession>A0A3G1KST7</accession>
<keyword evidence="8" id="KW-1185">Reference proteome</keyword>
<name>A0A3G1KST7_FORW1</name>
<evidence type="ECO:0000256" key="1">
    <source>
        <dbReference type="ARBA" id="ARBA00004651"/>
    </source>
</evidence>
<feature type="transmembrane region" description="Helical" evidence="6">
    <location>
        <begin position="82"/>
        <end position="101"/>
    </location>
</feature>
<keyword evidence="4 6" id="KW-1133">Transmembrane helix</keyword>
<dbReference type="OrthoDB" id="255482at2"/>
<dbReference type="PANTHER" id="PTHR43652">
    <property type="entry name" value="BASIC AMINO ACID ANTIPORTER YFCC-RELATED"/>
    <property type="match status" value="1"/>
</dbReference>
<feature type="transmembrane region" description="Helical" evidence="6">
    <location>
        <begin position="445"/>
        <end position="465"/>
    </location>
</feature>
<evidence type="ECO:0000256" key="6">
    <source>
        <dbReference type="SAM" id="Phobius"/>
    </source>
</evidence>
<feature type="transmembrane region" description="Helical" evidence="6">
    <location>
        <begin position="203"/>
        <end position="222"/>
    </location>
</feature>
<evidence type="ECO:0000313" key="7">
    <source>
        <dbReference type="EMBL" id="ATW25518.1"/>
    </source>
</evidence>
<evidence type="ECO:0000313" key="8">
    <source>
        <dbReference type="Proteomes" id="UP000323521"/>
    </source>
</evidence>
<keyword evidence="5 6" id="KW-0472">Membrane</keyword>
<feature type="transmembrane region" description="Helical" evidence="6">
    <location>
        <begin position="319"/>
        <end position="341"/>
    </location>
</feature>
<keyword evidence="3 6" id="KW-0812">Transmembrane</keyword>
<proteinExistence type="predicted"/>
<reference evidence="7 8" key="1">
    <citation type="submission" date="2016-10" db="EMBL/GenBank/DDBJ databases">
        <title>Complete Genome Sequence of Peptococcaceae strain DCMF.</title>
        <authorList>
            <person name="Edwards R.J."/>
            <person name="Holland S.I."/>
            <person name="Deshpande N.P."/>
            <person name="Wong Y.K."/>
            <person name="Ertan H."/>
            <person name="Manefield M."/>
            <person name="Russell T.L."/>
            <person name="Lee M.J."/>
        </authorList>
    </citation>
    <scope>NUCLEOTIDE SEQUENCE [LARGE SCALE GENOMIC DNA]</scope>
    <source>
        <strain evidence="7 8">DCMF</strain>
    </source>
</reference>
<feature type="transmembrane region" description="Helical" evidence="6">
    <location>
        <begin position="413"/>
        <end position="433"/>
    </location>
</feature>
<protein>
    <recommendedName>
        <fullName evidence="9">YfcC family protein</fullName>
    </recommendedName>
</protein>
<feature type="transmembrane region" description="Helical" evidence="6">
    <location>
        <begin position="282"/>
        <end position="299"/>
    </location>
</feature>
<dbReference type="Pfam" id="PF03606">
    <property type="entry name" value="DcuC"/>
    <property type="match status" value="1"/>
</dbReference>
<keyword evidence="2" id="KW-1003">Cell membrane</keyword>
<dbReference type="RefSeq" id="WP_148134778.1">
    <property type="nucleotide sequence ID" value="NZ_CP017634.1"/>
</dbReference>
<evidence type="ECO:0000256" key="3">
    <source>
        <dbReference type="ARBA" id="ARBA00022692"/>
    </source>
</evidence>
<feature type="transmembrane region" description="Helical" evidence="6">
    <location>
        <begin position="21"/>
        <end position="41"/>
    </location>
</feature>
<dbReference type="GO" id="GO:0005886">
    <property type="term" value="C:plasma membrane"/>
    <property type="evidence" value="ECO:0007669"/>
    <property type="project" value="UniProtKB-SubCell"/>
</dbReference>
<comment type="subcellular location">
    <subcellularLocation>
        <location evidence="1">Cell membrane</location>
        <topology evidence="1">Multi-pass membrane protein</topology>
    </subcellularLocation>
</comment>
<gene>
    <name evidence="7" type="ORF">DCMF_12745</name>
</gene>
<dbReference type="PANTHER" id="PTHR43652:SF2">
    <property type="entry name" value="BASIC AMINO ACID ANTIPORTER YFCC-RELATED"/>
    <property type="match status" value="1"/>
</dbReference>
<evidence type="ECO:0000256" key="5">
    <source>
        <dbReference type="ARBA" id="ARBA00023136"/>
    </source>
</evidence>
<dbReference type="InterPro" id="IPR018385">
    <property type="entry name" value="C4_dicarb_anaerob_car-like"/>
</dbReference>
<evidence type="ECO:0000256" key="2">
    <source>
        <dbReference type="ARBA" id="ARBA00022475"/>
    </source>
</evidence>
<feature type="transmembrane region" description="Helical" evidence="6">
    <location>
        <begin position="122"/>
        <end position="155"/>
    </location>
</feature>
<dbReference type="InterPro" id="IPR051679">
    <property type="entry name" value="DASS-Related_Transporters"/>
</dbReference>